<evidence type="ECO:0000313" key="3">
    <source>
        <dbReference type="Proteomes" id="UP000190042"/>
    </source>
</evidence>
<dbReference type="AlphaFoldDB" id="A0A1T4YBL6"/>
<proteinExistence type="predicted"/>
<sequence>MRNSLGWILVIAGLLLIGYPFYEKITYDRQQQELLAAFDQLGEMGGMSFPAQQKSVKASTIPNEKNSSLLNGTRGIIKTDVSVLEDKETPQLILVTCTLLEAGNRPTG</sequence>
<dbReference type="RefSeq" id="WP_139365980.1">
    <property type="nucleotide sequence ID" value="NZ_FUYJ01000003.1"/>
</dbReference>
<reference evidence="3" key="1">
    <citation type="submission" date="2017-02" db="EMBL/GenBank/DDBJ databases">
        <authorList>
            <person name="Varghese N."/>
            <person name="Submissions S."/>
        </authorList>
    </citation>
    <scope>NUCLEOTIDE SEQUENCE [LARGE SCALE GENOMIC DNA]</scope>
    <source>
        <strain evidence="3">DSM 23966</strain>
    </source>
</reference>
<keyword evidence="1" id="KW-1133">Transmembrane helix</keyword>
<keyword evidence="1" id="KW-0812">Transmembrane</keyword>
<gene>
    <name evidence="2" type="ORF">SAMN04244570_2265</name>
</gene>
<organism evidence="2 3">
    <name type="scientific">Sporosarcina newyorkensis</name>
    <dbReference type="NCBI Taxonomy" id="759851"/>
    <lineage>
        <taxon>Bacteria</taxon>
        <taxon>Bacillati</taxon>
        <taxon>Bacillota</taxon>
        <taxon>Bacilli</taxon>
        <taxon>Bacillales</taxon>
        <taxon>Caryophanaceae</taxon>
        <taxon>Sporosarcina</taxon>
    </lineage>
</organism>
<dbReference type="EMBL" id="FUYJ01000003">
    <property type="protein sequence ID" value="SKA99100.1"/>
    <property type="molecule type" value="Genomic_DNA"/>
</dbReference>
<evidence type="ECO:0000256" key="1">
    <source>
        <dbReference type="SAM" id="Phobius"/>
    </source>
</evidence>
<evidence type="ECO:0000313" key="2">
    <source>
        <dbReference type="EMBL" id="SKA99100.1"/>
    </source>
</evidence>
<name>A0A1T4YBL6_9BACL</name>
<protein>
    <submittedName>
        <fullName evidence="2">Sortase A</fullName>
    </submittedName>
</protein>
<accession>A0A1T4YBL6</accession>
<dbReference type="Proteomes" id="UP000190042">
    <property type="component" value="Unassembled WGS sequence"/>
</dbReference>
<keyword evidence="3" id="KW-1185">Reference proteome</keyword>
<keyword evidence="1" id="KW-0472">Membrane</keyword>
<feature type="transmembrane region" description="Helical" evidence="1">
    <location>
        <begin position="6"/>
        <end position="22"/>
    </location>
</feature>